<accession>A0A0M6XVM0</accession>
<sequence length="153" mass="17398">METPRYLAGGGRAAPASFDDCLTRQFALCAALEALADSLPSNVDTLAATQLVEQLHPTLSYCQQFEETVVFPVVTRSKPQVELIVERLRHEHVEDIHHARDVCDSVTAFARNPVRLHANEEGYMLRCLFTSLRRHLAFDRDYILPLYLRACER</sequence>
<organism evidence="2 3">
    <name type="scientific">Jannaschia rubra</name>
    <dbReference type="NCBI Taxonomy" id="282197"/>
    <lineage>
        <taxon>Bacteria</taxon>
        <taxon>Pseudomonadati</taxon>
        <taxon>Pseudomonadota</taxon>
        <taxon>Alphaproteobacteria</taxon>
        <taxon>Rhodobacterales</taxon>
        <taxon>Roseobacteraceae</taxon>
        <taxon>Jannaschia</taxon>
    </lineage>
</organism>
<dbReference type="RefSeq" id="WP_055683708.1">
    <property type="nucleotide sequence ID" value="NZ_CANMUL010000010.1"/>
</dbReference>
<proteinExistence type="predicted"/>
<dbReference type="Proteomes" id="UP000048908">
    <property type="component" value="Unassembled WGS sequence"/>
</dbReference>
<dbReference type="Gene3D" id="1.20.120.520">
    <property type="entry name" value="nmb1532 protein domain like"/>
    <property type="match status" value="1"/>
</dbReference>
<keyword evidence="3" id="KW-1185">Reference proteome</keyword>
<protein>
    <recommendedName>
        <fullName evidence="1">Hemerythrin-like domain-containing protein</fullName>
    </recommendedName>
</protein>
<dbReference type="EMBL" id="CXPG01000021">
    <property type="protein sequence ID" value="CTQ34343.1"/>
    <property type="molecule type" value="Genomic_DNA"/>
</dbReference>
<dbReference type="Pfam" id="PF01814">
    <property type="entry name" value="Hemerythrin"/>
    <property type="match status" value="1"/>
</dbReference>
<evidence type="ECO:0000259" key="1">
    <source>
        <dbReference type="Pfam" id="PF01814"/>
    </source>
</evidence>
<dbReference type="AlphaFoldDB" id="A0A0M6XVM0"/>
<name>A0A0M6XVM0_9RHOB</name>
<evidence type="ECO:0000313" key="2">
    <source>
        <dbReference type="EMBL" id="CTQ34343.1"/>
    </source>
</evidence>
<reference evidence="2 3" key="1">
    <citation type="submission" date="2015-07" db="EMBL/GenBank/DDBJ databases">
        <authorList>
            <person name="Noorani M."/>
        </authorList>
    </citation>
    <scope>NUCLEOTIDE SEQUENCE [LARGE SCALE GENOMIC DNA]</scope>
    <source>
        <strain evidence="2 3">CECT 5088</strain>
    </source>
</reference>
<dbReference type="InterPro" id="IPR012312">
    <property type="entry name" value="Hemerythrin-like"/>
</dbReference>
<gene>
    <name evidence="2" type="ORF">JAN5088_03138</name>
</gene>
<dbReference type="OrthoDB" id="8282715at2"/>
<evidence type="ECO:0000313" key="3">
    <source>
        <dbReference type="Proteomes" id="UP000048908"/>
    </source>
</evidence>
<feature type="domain" description="Hemerythrin-like" evidence="1">
    <location>
        <begin position="24"/>
        <end position="146"/>
    </location>
</feature>